<accession>A0A210PSN1</accession>
<dbReference type="PANTHER" id="PTHR11103">
    <property type="entry name" value="SLR1189 PROTEIN"/>
    <property type="match status" value="1"/>
</dbReference>
<organism evidence="7 8">
    <name type="scientific">Mizuhopecten yessoensis</name>
    <name type="common">Japanese scallop</name>
    <name type="synonym">Patinopecten yessoensis</name>
    <dbReference type="NCBI Taxonomy" id="6573"/>
    <lineage>
        <taxon>Eukaryota</taxon>
        <taxon>Metazoa</taxon>
        <taxon>Spiralia</taxon>
        <taxon>Lophotrochozoa</taxon>
        <taxon>Mollusca</taxon>
        <taxon>Bivalvia</taxon>
        <taxon>Autobranchia</taxon>
        <taxon>Pteriomorphia</taxon>
        <taxon>Pectinida</taxon>
        <taxon>Pectinoidea</taxon>
        <taxon>Pectinidae</taxon>
        <taxon>Mizuhopecten</taxon>
    </lineage>
</organism>
<keyword evidence="4 5" id="KW-0862">Zinc</keyword>
<dbReference type="InterPro" id="IPR003726">
    <property type="entry name" value="HCY_dom"/>
</dbReference>
<dbReference type="GO" id="GO:0032259">
    <property type="term" value="P:methylation"/>
    <property type="evidence" value="ECO:0007669"/>
    <property type="project" value="UniProtKB-KW"/>
</dbReference>
<evidence type="ECO:0000259" key="6">
    <source>
        <dbReference type="PROSITE" id="PS50970"/>
    </source>
</evidence>
<evidence type="ECO:0000256" key="5">
    <source>
        <dbReference type="PROSITE-ProRule" id="PRU00333"/>
    </source>
</evidence>
<feature type="binding site" evidence="4 5">
    <location>
        <position position="168"/>
    </location>
    <ligand>
        <name>Zn(2+)</name>
        <dbReference type="ChEBI" id="CHEBI:29105"/>
    </ligand>
</feature>
<feature type="domain" description="Hcy-binding" evidence="6">
    <location>
        <begin position="1"/>
        <end position="182"/>
    </location>
</feature>
<dbReference type="EMBL" id="NEDP02005523">
    <property type="protein sequence ID" value="OWF39507.1"/>
    <property type="molecule type" value="Genomic_DNA"/>
</dbReference>
<name>A0A210PSN1_MIZYE</name>
<protein>
    <submittedName>
        <fullName evidence="7">Betaine--homocysteine S-methyltransferase 1</fullName>
    </submittedName>
</protein>
<dbReference type="InterPro" id="IPR036589">
    <property type="entry name" value="HCY_dom_sf"/>
</dbReference>
<reference evidence="7 8" key="1">
    <citation type="journal article" date="2017" name="Nat. Ecol. Evol.">
        <title>Scallop genome provides insights into evolution of bilaterian karyotype and development.</title>
        <authorList>
            <person name="Wang S."/>
            <person name="Zhang J."/>
            <person name="Jiao W."/>
            <person name="Li J."/>
            <person name="Xun X."/>
            <person name="Sun Y."/>
            <person name="Guo X."/>
            <person name="Huan P."/>
            <person name="Dong B."/>
            <person name="Zhang L."/>
            <person name="Hu X."/>
            <person name="Sun X."/>
            <person name="Wang J."/>
            <person name="Zhao C."/>
            <person name="Wang Y."/>
            <person name="Wang D."/>
            <person name="Huang X."/>
            <person name="Wang R."/>
            <person name="Lv J."/>
            <person name="Li Y."/>
            <person name="Zhang Z."/>
            <person name="Liu B."/>
            <person name="Lu W."/>
            <person name="Hui Y."/>
            <person name="Liang J."/>
            <person name="Zhou Z."/>
            <person name="Hou R."/>
            <person name="Li X."/>
            <person name="Liu Y."/>
            <person name="Li H."/>
            <person name="Ning X."/>
            <person name="Lin Y."/>
            <person name="Zhao L."/>
            <person name="Xing Q."/>
            <person name="Dou J."/>
            <person name="Li Y."/>
            <person name="Mao J."/>
            <person name="Guo H."/>
            <person name="Dou H."/>
            <person name="Li T."/>
            <person name="Mu C."/>
            <person name="Jiang W."/>
            <person name="Fu Q."/>
            <person name="Fu X."/>
            <person name="Miao Y."/>
            <person name="Liu J."/>
            <person name="Yu Q."/>
            <person name="Li R."/>
            <person name="Liao H."/>
            <person name="Li X."/>
            <person name="Kong Y."/>
            <person name="Jiang Z."/>
            <person name="Chourrout D."/>
            <person name="Li R."/>
            <person name="Bao Z."/>
        </authorList>
    </citation>
    <scope>NUCLEOTIDE SEQUENCE [LARGE SCALE GENOMIC DNA]</scope>
    <source>
        <strain evidence="7 8">PY_sf001</strain>
    </source>
</reference>
<dbReference type="SUPFAM" id="SSF82282">
    <property type="entry name" value="Homocysteine S-methyltransferase"/>
    <property type="match status" value="1"/>
</dbReference>
<keyword evidence="4 5" id="KW-0479">Metal-binding</keyword>
<sequence>MCTTFFQEQIEWAVAGGADYIVAETFNDVGEALLALECIKEYGKVPAVITMGSLVTGLTADGFTHVEASLRLEEAGADVVGLNCSRGPTTMMPFMKEIRQQCKGPIAALPVPYRTTPTQPTMQSLIVPETDKYAFPVDLPAFTCSRTTVRDFARECLKIGVQYIGLCCGNSPHYIRELAEECGRSPPASRYSPNMSEHYIFDGNVKEYHAKTLLNEIRT</sequence>
<dbReference type="InterPro" id="IPR017226">
    <property type="entry name" value="BHMT-like"/>
</dbReference>
<gene>
    <name evidence="7" type="ORF">KP79_PYT11127</name>
</gene>
<dbReference type="UniPathway" id="UPA00051">
    <property type="reaction ID" value="UER00083"/>
</dbReference>
<dbReference type="GO" id="GO:0009086">
    <property type="term" value="P:methionine biosynthetic process"/>
    <property type="evidence" value="ECO:0007669"/>
    <property type="project" value="InterPro"/>
</dbReference>
<evidence type="ECO:0000313" key="7">
    <source>
        <dbReference type="EMBL" id="OWF39507.1"/>
    </source>
</evidence>
<dbReference type="GO" id="GO:0008270">
    <property type="term" value="F:zinc ion binding"/>
    <property type="evidence" value="ECO:0007669"/>
    <property type="project" value="InterPro"/>
</dbReference>
<evidence type="ECO:0000256" key="4">
    <source>
        <dbReference type="PIRSR" id="PIRSR037505-2"/>
    </source>
</evidence>
<dbReference type="PANTHER" id="PTHR11103:SF18">
    <property type="entry name" value="SLR1189 PROTEIN"/>
    <property type="match status" value="1"/>
</dbReference>
<feature type="binding site" evidence="4 5">
    <location>
        <position position="167"/>
    </location>
    <ligand>
        <name>Zn(2+)</name>
        <dbReference type="ChEBI" id="CHEBI:29105"/>
    </ligand>
</feature>
<comment type="cofactor">
    <cofactor evidence="4">
        <name>Zn(2+)</name>
        <dbReference type="ChEBI" id="CHEBI:29105"/>
    </cofactor>
    <text evidence="4">Binds 1 zinc ion per subunit.</text>
</comment>
<dbReference type="Proteomes" id="UP000242188">
    <property type="component" value="Unassembled WGS sequence"/>
</dbReference>
<evidence type="ECO:0000313" key="8">
    <source>
        <dbReference type="Proteomes" id="UP000242188"/>
    </source>
</evidence>
<dbReference type="Pfam" id="PF02574">
    <property type="entry name" value="S-methyl_trans"/>
    <property type="match status" value="1"/>
</dbReference>
<evidence type="ECO:0000256" key="1">
    <source>
        <dbReference type="ARBA" id="ARBA00022603"/>
    </source>
</evidence>
<keyword evidence="2 5" id="KW-0808">Transferase</keyword>
<dbReference type="PROSITE" id="PS50970">
    <property type="entry name" value="HCY"/>
    <property type="match status" value="1"/>
</dbReference>
<evidence type="ECO:0000256" key="3">
    <source>
        <dbReference type="ARBA" id="ARBA00034478"/>
    </source>
</evidence>
<dbReference type="OrthoDB" id="261426at2759"/>
<proteinExistence type="predicted"/>
<dbReference type="STRING" id="6573.A0A210PSN1"/>
<keyword evidence="1 5" id="KW-0489">Methyltransferase</keyword>
<feature type="binding site" evidence="4 5">
    <location>
        <position position="84"/>
    </location>
    <ligand>
        <name>Zn(2+)</name>
        <dbReference type="ChEBI" id="CHEBI:29105"/>
    </ligand>
</feature>
<comment type="caution">
    <text evidence="7">The sequence shown here is derived from an EMBL/GenBank/DDBJ whole genome shotgun (WGS) entry which is preliminary data.</text>
</comment>
<keyword evidence="8" id="KW-1185">Reference proteome</keyword>
<dbReference type="GO" id="GO:0008168">
    <property type="term" value="F:methyltransferase activity"/>
    <property type="evidence" value="ECO:0007669"/>
    <property type="project" value="UniProtKB-UniRule"/>
</dbReference>
<dbReference type="AlphaFoldDB" id="A0A210PSN1"/>
<dbReference type="Gene3D" id="3.20.20.330">
    <property type="entry name" value="Homocysteine-binding-like domain"/>
    <property type="match status" value="1"/>
</dbReference>
<comment type="pathway">
    <text evidence="3">Amino-acid biosynthesis; L-methionine biosynthesis via de novo pathway.</text>
</comment>
<dbReference type="PIRSF" id="PIRSF037505">
    <property type="entry name" value="Betaine_HMT"/>
    <property type="match status" value="1"/>
</dbReference>
<evidence type="ECO:0000256" key="2">
    <source>
        <dbReference type="ARBA" id="ARBA00022679"/>
    </source>
</evidence>